<keyword evidence="2" id="KW-1185">Reference proteome</keyword>
<proteinExistence type="predicted"/>
<gene>
    <name evidence="1" type="ORF">NCTC13336_01464</name>
</gene>
<dbReference type="Proteomes" id="UP000254293">
    <property type="component" value="Unassembled WGS sequence"/>
</dbReference>
<sequence length="30" mass="3259">MKCGRNYTDKAAYVKSSLPPPFSDGLKGQV</sequence>
<evidence type="ECO:0000313" key="1">
    <source>
        <dbReference type="EMBL" id="STR02587.1"/>
    </source>
</evidence>
<name>A0A377R1H1_9NEIS</name>
<organism evidence="1 2">
    <name type="scientific">Kingella potus</name>
    <dbReference type="NCBI Taxonomy" id="265175"/>
    <lineage>
        <taxon>Bacteria</taxon>
        <taxon>Pseudomonadati</taxon>
        <taxon>Pseudomonadota</taxon>
        <taxon>Betaproteobacteria</taxon>
        <taxon>Neisseriales</taxon>
        <taxon>Neisseriaceae</taxon>
        <taxon>Kingella</taxon>
    </lineage>
</organism>
<accession>A0A377R1H1</accession>
<evidence type="ECO:0000313" key="2">
    <source>
        <dbReference type="Proteomes" id="UP000254293"/>
    </source>
</evidence>
<dbReference type="EMBL" id="UGJJ01000002">
    <property type="protein sequence ID" value="STR02587.1"/>
    <property type="molecule type" value="Genomic_DNA"/>
</dbReference>
<reference evidence="1 2" key="1">
    <citation type="submission" date="2018-06" db="EMBL/GenBank/DDBJ databases">
        <authorList>
            <consortium name="Pathogen Informatics"/>
            <person name="Doyle S."/>
        </authorList>
    </citation>
    <scope>NUCLEOTIDE SEQUENCE [LARGE SCALE GENOMIC DNA]</scope>
    <source>
        <strain evidence="1 2">NCTC13336</strain>
    </source>
</reference>
<dbReference type="AlphaFoldDB" id="A0A377R1H1"/>
<protein>
    <submittedName>
        <fullName evidence="1">Uncharacterized protein</fullName>
    </submittedName>
</protein>